<dbReference type="EMBL" id="VWSJ01000012">
    <property type="protein sequence ID" value="MSN96420.1"/>
    <property type="molecule type" value="Genomic_DNA"/>
</dbReference>
<dbReference type="AlphaFoldDB" id="A0A6L5WGW0"/>
<dbReference type="Proteomes" id="UP000476338">
    <property type="component" value="Unassembled WGS sequence"/>
</dbReference>
<reference evidence="1 2" key="2">
    <citation type="submission" date="2020-03" db="EMBL/GenBank/DDBJ databases">
        <title>Campylobacter portucalensis sp. nov., a new species of Campylobacter isolated from the reproductive tract of bulls.</title>
        <authorList>
            <person name="Silva M.F."/>
            <person name="Pereira G."/>
            <person name="Carneiro C."/>
            <person name="Hemphill A."/>
            <person name="Mateus L."/>
            <person name="Lopes-Da-Costa L."/>
            <person name="Silva E."/>
        </authorList>
    </citation>
    <scope>NUCLEOTIDE SEQUENCE [LARGE SCALE GENOMIC DNA]</scope>
    <source>
        <strain evidence="1 2">FMV-PI01</strain>
    </source>
</reference>
<gene>
    <name evidence="1" type="ORF">F1B92_04375</name>
</gene>
<sequence length="101" mass="12695">MKLKSQKNTFYLIEKIFYPYLKRSSYINLVEYKFLSMSILNFYLNERYITKNDFEKYEKVYVEIEKLHKTTDFSKFIYIKREESEDLLDFRTYLKKFREKS</sequence>
<accession>A0A6L5WGW0</accession>
<protein>
    <submittedName>
        <fullName evidence="1">Uncharacterized protein</fullName>
    </submittedName>
</protein>
<dbReference type="RefSeq" id="WP_154570687.1">
    <property type="nucleotide sequence ID" value="NZ_VWSJ01000012.1"/>
</dbReference>
<organism evidence="1 2">
    <name type="scientific">Campylobacter portucalensis</name>
    <dbReference type="NCBI Taxonomy" id="2608384"/>
    <lineage>
        <taxon>Bacteria</taxon>
        <taxon>Pseudomonadati</taxon>
        <taxon>Campylobacterota</taxon>
        <taxon>Epsilonproteobacteria</taxon>
        <taxon>Campylobacterales</taxon>
        <taxon>Campylobacteraceae</taxon>
        <taxon>Campylobacter</taxon>
    </lineage>
</organism>
<comment type="caution">
    <text evidence="1">The sequence shown here is derived from an EMBL/GenBank/DDBJ whole genome shotgun (WGS) entry which is preliminary data.</text>
</comment>
<evidence type="ECO:0000313" key="2">
    <source>
        <dbReference type="Proteomes" id="UP000476338"/>
    </source>
</evidence>
<proteinExistence type="predicted"/>
<name>A0A6L5WGW0_9BACT</name>
<evidence type="ECO:0000313" key="1">
    <source>
        <dbReference type="EMBL" id="MSN96420.1"/>
    </source>
</evidence>
<keyword evidence="2" id="KW-1185">Reference proteome</keyword>
<reference evidence="1 2" key="1">
    <citation type="submission" date="2019-09" db="EMBL/GenBank/DDBJ databases">
        <authorList>
            <person name="Silva M."/>
            <person name="Pereira G."/>
            <person name="Lopes-Da-Costa L."/>
            <person name="Silva E."/>
        </authorList>
    </citation>
    <scope>NUCLEOTIDE SEQUENCE [LARGE SCALE GENOMIC DNA]</scope>
    <source>
        <strain evidence="1 2">FMV-PI01</strain>
    </source>
</reference>